<reference evidence="2" key="1">
    <citation type="submission" date="2018-11" db="EMBL/GenBank/DDBJ databases">
        <authorList>
            <consortium name="Pathogen Informatics"/>
        </authorList>
    </citation>
    <scope>NUCLEOTIDE SEQUENCE</scope>
</reference>
<comment type="caution">
    <text evidence="2">The sequence shown here is derived from an EMBL/GenBank/DDBJ whole genome shotgun (WGS) entry which is preliminary data.</text>
</comment>
<protein>
    <submittedName>
        <fullName evidence="2">Uncharacterized protein</fullName>
    </submittedName>
</protein>
<gene>
    <name evidence="2" type="ORF">PXEA_LOCUS31399</name>
</gene>
<feature type="region of interest" description="Disordered" evidence="1">
    <location>
        <begin position="95"/>
        <end position="119"/>
    </location>
</feature>
<dbReference type="EMBL" id="CAAALY010256456">
    <property type="protein sequence ID" value="VEL37959.1"/>
    <property type="molecule type" value="Genomic_DNA"/>
</dbReference>
<feature type="compositionally biased region" description="Polar residues" evidence="1">
    <location>
        <begin position="8"/>
        <end position="17"/>
    </location>
</feature>
<feature type="region of interest" description="Disordered" evidence="1">
    <location>
        <begin position="1"/>
        <end position="37"/>
    </location>
</feature>
<keyword evidence="3" id="KW-1185">Reference proteome</keyword>
<dbReference type="Proteomes" id="UP000784294">
    <property type="component" value="Unassembled WGS sequence"/>
</dbReference>
<accession>A0A3S5BSQ5</accession>
<name>A0A3S5BSQ5_9PLAT</name>
<organism evidence="2 3">
    <name type="scientific">Protopolystoma xenopodis</name>
    <dbReference type="NCBI Taxonomy" id="117903"/>
    <lineage>
        <taxon>Eukaryota</taxon>
        <taxon>Metazoa</taxon>
        <taxon>Spiralia</taxon>
        <taxon>Lophotrochozoa</taxon>
        <taxon>Platyhelminthes</taxon>
        <taxon>Monogenea</taxon>
        <taxon>Polyopisthocotylea</taxon>
        <taxon>Polystomatidea</taxon>
        <taxon>Polystomatidae</taxon>
        <taxon>Protopolystoma</taxon>
    </lineage>
</organism>
<evidence type="ECO:0000313" key="2">
    <source>
        <dbReference type="EMBL" id="VEL37959.1"/>
    </source>
</evidence>
<proteinExistence type="predicted"/>
<sequence>MPRVCASSPAQPTEWTLSSSGSGSGAESREPRALIGRDGVPDACLNFESRHSTSRRCLLRPPFDSGQTQRRGGHHRLYILTCVFFIRPDRPASRWRQRPNWARREDRARGGDESFESGQPRGRRVKWYALHTHTRAICSPTGGPRFRPRL</sequence>
<evidence type="ECO:0000256" key="1">
    <source>
        <dbReference type="SAM" id="MobiDB-lite"/>
    </source>
</evidence>
<dbReference type="AlphaFoldDB" id="A0A3S5BSQ5"/>
<feature type="compositionally biased region" description="Basic and acidic residues" evidence="1">
    <location>
        <begin position="102"/>
        <end position="112"/>
    </location>
</feature>
<evidence type="ECO:0000313" key="3">
    <source>
        <dbReference type="Proteomes" id="UP000784294"/>
    </source>
</evidence>